<dbReference type="Proteomes" id="UP000298416">
    <property type="component" value="Unassembled WGS sequence"/>
</dbReference>
<evidence type="ECO:0000259" key="1">
    <source>
        <dbReference type="Pfam" id="PF26138"/>
    </source>
</evidence>
<proteinExistence type="predicted"/>
<reference evidence="2" key="1">
    <citation type="submission" date="2018-01" db="EMBL/GenBank/DDBJ databases">
        <authorList>
            <person name="Mao J.F."/>
        </authorList>
    </citation>
    <scope>NUCLEOTIDE SEQUENCE</scope>
    <source>
        <strain evidence="2">Huo1</strain>
        <tissue evidence="2">Leaf</tissue>
    </source>
</reference>
<keyword evidence="3" id="KW-1185">Reference proteome</keyword>
<evidence type="ECO:0000313" key="3">
    <source>
        <dbReference type="Proteomes" id="UP000298416"/>
    </source>
</evidence>
<sequence length="141" mass="16407">MEEVMHNHQLDVITMILIYLQHNRRGLNQRSVELFTVVCVGYQTKSSILIAWSMYPMFVRVEEQVALFLSILAHHKKIKVVKFDFARSGYTVSYYVHRVLRDVIRLQASLLATPEPVTDESTDNGWKWFPVYACTSQRGSL</sequence>
<feature type="domain" description="DUF8040" evidence="1">
    <location>
        <begin position="59"/>
        <end position="104"/>
    </location>
</feature>
<dbReference type="InterPro" id="IPR058353">
    <property type="entry name" value="DUF8040"/>
</dbReference>
<dbReference type="Pfam" id="PF26138">
    <property type="entry name" value="DUF8040"/>
    <property type="match status" value="1"/>
</dbReference>
<evidence type="ECO:0000313" key="2">
    <source>
        <dbReference type="EMBL" id="KAG6394735.1"/>
    </source>
</evidence>
<gene>
    <name evidence="2" type="ORF">SASPL_145325</name>
</gene>
<organism evidence="2">
    <name type="scientific">Salvia splendens</name>
    <name type="common">Scarlet sage</name>
    <dbReference type="NCBI Taxonomy" id="180675"/>
    <lineage>
        <taxon>Eukaryota</taxon>
        <taxon>Viridiplantae</taxon>
        <taxon>Streptophyta</taxon>
        <taxon>Embryophyta</taxon>
        <taxon>Tracheophyta</taxon>
        <taxon>Spermatophyta</taxon>
        <taxon>Magnoliopsida</taxon>
        <taxon>eudicotyledons</taxon>
        <taxon>Gunneridae</taxon>
        <taxon>Pentapetalae</taxon>
        <taxon>asterids</taxon>
        <taxon>lamiids</taxon>
        <taxon>Lamiales</taxon>
        <taxon>Lamiaceae</taxon>
        <taxon>Nepetoideae</taxon>
        <taxon>Mentheae</taxon>
        <taxon>Salviinae</taxon>
        <taxon>Salvia</taxon>
        <taxon>Salvia subgen. Calosphace</taxon>
        <taxon>core Calosphace</taxon>
    </lineage>
</organism>
<protein>
    <recommendedName>
        <fullName evidence="1">DUF8040 domain-containing protein</fullName>
    </recommendedName>
</protein>
<accession>A0A8X8WHB7</accession>
<comment type="caution">
    <text evidence="2">The sequence shown here is derived from an EMBL/GenBank/DDBJ whole genome shotgun (WGS) entry which is preliminary data.</text>
</comment>
<dbReference type="EMBL" id="PNBA02000017">
    <property type="protein sequence ID" value="KAG6394735.1"/>
    <property type="molecule type" value="Genomic_DNA"/>
</dbReference>
<dbReference type="AlphaFoldDB" id="A0A8X8WHB7"/>
<reference evidence="2" key="2">
    <citation type="submission" date="2020-08" db="EMBL/GenBank/DDBJ databases">
        <title>Plant Genome Project.</title>
        <authorList>
            <person name="Zhang R.-G."/>
        </authorList>
    </citation>
    <scope>NUCLEOTIDE SEQUENCE</scope>
    <source>
        <strain evidence="2">Huo1</strain>
        <tissue evidence="2">Leaf</tissue>
    </source>
</reference>
<name>A0A8X8WHB7_SALSN</name>